<feature type="domain" description="4Fe-4S Mo/W bis-MGD-type" evidence="4">
    <location>
        <begin position="48"/>
        <end position="105"/>
    </location>
</feature>
<dbReference type="AlphaFoldDB" id="A0A953SFT8"/>
<dbReference type="PROSITE" id="PS51669">
    <property type="entry name" value="4FE4S_MOW_BIS_MGD"/>
    <property type="match status" value="1"/>
</dbReference>
<dbReference type="InterPro" id="IPR006963">
    <property type="entry name" value="Mopterin_OxRdtase_4Fe-4S_dom"/>
</dbReference>
<keyword evidence="1" id="KW-0479">Metal-binding</keyword>
<evidence type="ECO:0000313" key="5">
    <source>
        <dbReference type="EMBL" id="MBZ0157721.1"/>
    </source>
</evidence>
<accession>A0A953SFT8</accession>
<dbReference type="PANTHER" id="PTHR43742">
    <property type="entry name" value="TRIMETHYLAMINE-N-OXIDE REDUCTASE"/>
    <property type="match status" value="1"/>
</dbReference>
<dbReference type="InterPro" id="IPR050612">
    <property type="entry name" value="Prok_Mopterin_Oxidored"/>
</dbReference>
<comment type="caution">
    <text evidence="5">The sequence shown here is derived from an EMBL/GenBank/DDBJ whole genome shotgun (WGS) entry which is preliminary data.</text>
</comment>
<dbReference type="SMART" id="SM00926">
    <property type="entry name" value="Molybdop_Fe4S4"/>
    <property type="match status" value="1"/>
</dbReference>
<reference evidence="5" key="2">
    <citation type="submission" date="2021-08" db="EMBL/GenBank/DDBJ databases">
        <authorList>
            <person name="Dalcin Martins P."/>
        </authorList>
    </citation>
    <scope>NUCLEOTIDE SEQUENCE</scope>
    <source>
        <strain evidence="5">MAG_39</strain>
    </source>
</reference>
<organism evidence="5 6">
    <name type="scientific">Candidatus Nitrobium versatile</name>
    <dbReference type="NCBI Taxonomy" id="2884831"/>
    <lineage>
        <taxon>Bacteria</taxon>
        <taxon>Pseudomonadati</taxon>
        <taxon>Nitrospirota</taxon>
        <taxon>Nitrospiria</taxon>
        <taxon>Nitrospirales</taxon>
        <taxon>Nitrospiraceae</taxon>
        <taxon>Candidatus Nitrobium</taxon>
    </lineage>
</organism>
<dbReference type="GO" id="GO:0046872">
    <property type="term" value="F:metal ion binding"/>
    <property type="evidence" value="ECO:0007669"/>
    <property type="project" value="UniProtKB-KW"/>
</dbReference>
<dbReference type="Pfam" id="PF04879">
    <property type="entry name" value="Molybdop_Fe4S4"/>
    <property type="match status" value="1"/>
</dbReference>
<dbReference type="SUPFAM" id="SSF53706">
    <property type="entry name" value="Formate dehydrogenase/DMSO reductase, domains 1-3"/>
    <property type="match status" value="1"/>
</dbReference>
<protein>
    <submittedName>
        <fullName evidence="5">Molybdopterin-dependent oxidoreductase</fullName>
    </submittedName>
</protein>
<keyword evidence="3" id="KW-0411">Iron-sulfur</keyword>
<evidence type="ECO:0000313" key="6">
    <source>
        <dbReference type="Proteomes" id="UP000705867"/>
    </source>
</evidence>
<dbReference type="GO" id="GO:0051536">
    <property type="term" value="F:iron-sulfur cluster binding"/>
    <property type="evidence" value="ECO:0007669"/>
    <property type="project" value="UniProtKB-KW"/>
</dbReference>
<sequence length="183" mass="20638">MTTRNELFYSADELKQIIERELPCPEVSLARTPLPKKTTANGAKVEGVEVVKTACSHNCYDTCGVLAFVKNGRLLKVEGDPDHPITRGTLCVKAYTYPQRVYSEERIKYPLLRTGKRGEGKFTRISWEEAFDHIGKKLTKIRQEYGSEALVEYCYSGNREFLAKSISGRFLNLFGASKLVGSF</sequence>
<dbReference type="Proteomes" id="UP000705867">
    <property type="component" value="Unassembled WGS sequence"/>
</dbReference>
<dbReference type="Gene3D" id="3.40.50.740">
    <property type="match status" value="1"/>
</dbReference>
<evidence type="ECO:0000256" key="2">
    <source>
        <dbReference type="ARBA" id="ARBA00023004"/>
    </source>
</evidence>
<dbReference type="InterPro" id="IPR006656">
    <property type="entry name" value="Mopterin_OxRdtase"/>
</dbReference>
<evidence type="ECO:0000259" key="4">
    <source>
        <dbReference type="PROSITE" id="PS51669"/>
    </source>
</evidence>
<dbReference type="EMBL" id="JAIOIV010000127">
    <property type="protein sequence ID" value="MBZ0157721.1"/>
    <property type="molecule type" value="Genomic_DNA"/>
</dbReference>
<evidence type="ECO:0000256" key="3">
    <source>
        <dbReference type="ARBA" id="ARBA00023014"/>
    </source>
</evidence>
<reference evidence="5" key="1">
    <citation type="journal article" date="2021" name="bioRxiv">
        <title>Unraveling nitrogen, sulfur and carbon metabolic pathways and microbial community transcriptional responses to substrate deprivation and toxicity stresses in a bioreactor mimicking anoxic brackish coastal sediment conditions.</title>
        <authorList>
            <person name="Martins P.D."/>
            <person name="Echeveste M.J."/>
            <person name="Arshad A."/>
            <person name="Kurth J."/>
            <person name="Ouboter H."/>
            <person name="Jetten M.S.M."/>
            <person name="Welte C.U."/>
        </authorList>
    </citation>
    <scope>NUCLEOTIDE SEQUENCE</scope>
    <source>
        <strain evidence="5">MAG_39</strain>
    </source>
</reference>
<dbReference type="Gene3D" id="2.20.25.90">
    <property type="entry name" value="ADC-like domains"/>
    <property type="match status" value="1"/>
</dbReference>
<dbReference type="Pfam" id="PF00384">
    <property type="entry name" value="Molybdopterin"/>
    <property type="match status" value="1"/>
</dbReference>
<dbReference type="PANTHER" id="PTHR43742:SF6">
    <property type="entry name" value="OXIDOREDUCTASE YYAE-RELATED"/>
    <property type="match status" value="1"/>
</dbReference>
<evidence type="ECO:0000256" key="1">
    <source>
        <dbReference type="ARBA" id="ARBA00022723"/>
    </source>
</evidence>
<name>A0A953SFT8_9BACT</name>
<proteinExistence type="predicted"/>
<gene>
    <name evidence="5" type="ORF">K8I29_16115</name>
</gene>
<keyword evidence="2" id="KW-0408">Iron</keyword>
<dbReference type="GO" id="GO:0016491">
    <property type="term" value="F:oxidoreductase activity"/>
    <property type="evidence" value="ECO:0007669"/>
    <property type="project" value="InterPro"/>
</dbReference>